<dbReference type="InterPro" id="IPR029000">
    <property type="entry name" value="Cyclophilin-like_dom_sf"/>
</dbReference>
<evidence type="ECO:0000313" key="4">
    <source>
        <dbReference type="EMBL" id="VFU38775.1"/>
    </source>
</evidence>
<dbReference type="Gene3D" id="2.40.100.10">
    <property type="entry name" value="Cyclophilin-like"/>
    <property type="match status" value="1"/>
</dbReference>
<dbReference type="PANTHER" id="PTHR11071">
    <property type="entry name" value="PEPTIDYL-PROLYL CIS-TRANS ISOMERASE"/>
    <property type="match status" value="1"/>
</dbReference>
<dbReference type="PROSITE" id="PS50072">
    <property type="entry name" value="CSA_PPIASE_2"/>
    <property type="match status" value="1"/>
</dbReference>
<dbReference type="SUPFAM" id="SSF50891">
    <property type="entry name" value="Cyclophilin-like"/>
    <property type="match status" value="1"/>
</dbReference>
<evidence type="ECO:0000256" key="2">
    <source>
        <dbReference type="RuleBase" id="RU363019"/>
    </source>
</evidence>
<dbReference type="InterPro" id="IPR002130">
    <property type="entry name" value="Cyclophilin-type_PPIase_dom"/>
</dbReference>
<comment type="similarity">
    <text evidence="1 2">Belongs to the cyclophilin-type PPIase family.</text>
</comment>
<evidence type="ECO:0000259" key="3">
    <source>
        <dbReference type="PROSITE" id="PS50072"/>
    </source>
</evidence>
<dbReference type="GO" id="GO:0005737">
    <property type="term" value="C:cytoplasm"/>
    <property type="evidence" value="ECO:0007669"/>
    <property type="project" value="TreeGrafter"/>
</dbReference>
<dbReference type="EC" id="5.2.1.8" evidence="2"/>
<accession>A0A6N2LD92</accession>
<dbReference type="EMBL" id="CAADRP010001446">
    <property type="protein sequence ID" value="VFU38775.1"/>
    <property type="molecule type" value="Genomic_DNA"/>
</dbReference>
<dbReference type="PANTHER" id="PTHR11071:SF561">
    <property type="entry name" value="PEPTIDYL-PROLYL CIS-TRANS ISOMERASE D-RELATED"/>
    <property type="match status" value="1"/>
</dbReference>
<dbReference type="GO" id="GO:0006457">
    <property type="term" value="P:protein folding"/>
    <property type="evidence" value="ECO:0007669"/>
    <property type="project" value="TreeGrafter"/>
</dbReference>
<name>A0A6N2LD92_SALVM</name>
<organism evidence="4">
    <name type="scientific">Salix viminalis</name>
    <name type="common">Common osier</name>
    <name type="synonym">Basket willow</name>
    <dbReference type="NCBI Taxonomy" id="40686"/>
    <lineage>
        <taxon>Eukaryota</taxon>
        <taxon>Viridiplantae</taxon>
        <taxon>Streptophyta</taxon>
        <taxon>Embryophyta</taxon>
        <taxon>Tracheophyta</taxon>
        <taxon>Spermatophyta</taxon>
        <taxon>Magnoliopsida</taxon>
        <taxon>eudicotyledons</taxon>
        <taxon>Gunneridae</taxon>
        <taxon>Pentapetalae</taxon>
        <taxon>rosids</taxon>
        <taxon>fabids</taxon>
        <taxon>Malpighiales</taxon>
        <taxon>Salicaceae</taxon>
        <taxon>Saliceae</taxon>
        <taxon>Salix</taxon>
    </lineage>
</organism>
<dbReference type="GO" id="GO:0016018">
    <property type="term" value="F:cyclosporin A binding"/>
    <property type="evidence" value="ECO:0007669"/>
    <property type="project" value="TreeGrafter"/>
</dbReference>
<gene>
    <name evidence="4" type="ORF">SVIM_LOCUS213029</name>
</gene>
<dbReference type="GO" id="GO:0003755">
    <property type="term" value="F:peptidyl-prolyl cis-trans isomerase activity"/>
    <property type="evidence" value="ECO:0007669"/>
    <property type="project" value="UniProtKB-UniRule"/>
</dbReference>
<dbReference type="PRINTS" id="PR00153">
    <property type="entry name" value="CSAPPISMRASE"/>
</dbReference>
<proteinExistence type="inferred from homology"/>
<comment type="function">
    <text evidence="2">PPIases accelerate the folding of proteins. It catalyzes the cis-trans isomerization of proline imidic peptide bonds in oligopeptides.</text>
</comment>
<feature type="domain" description="PPIase cyclophilin-type" evidence="3">
    <location>
        <begin position="1"/>
        <end position="50"/>
    </location>
</feature>
<protein>
    <recommendedName>
        <fullName evidence="2">Peptidyl-prolyl cis-trans isomerase</fullName>
        <shortName evidence="2">PPIase</shortName>
        <ecNumber evidence="2">5.2.1.8</ecNumber>
    </recommendedName>
</protein>
<reference evidence="4" key="1">
    <citation type="submission" date="2019-03" db="EMBL/GenBank/DDBJ databases">
        <authorList>
            <person name="Mank J."/>
            <person name="Almeida P."/>
        </authorList>
    </citation>
    <scope>NUCLEOTIDE SEQUENCE</scope>
    <source>
        <strain evidence="4">78183</strain>
    </source>
</reference>
<dbReference type="AlphaFoldDB" id="A0A6N2LD92"/>
<keyword evidence="2" id="KW-0413">Isomerase</keyword>
<dbReference type="Pfam" id="PF00160">
    <property type="entry name" value="Pro_isomerase"/>
    <property type="match status" value="1"/>
</dbReference>
<evidence type="ECO:0000256" key="1">
    <source>
        <dbReference type="ARBA" id="ARBA00007365"/>
    </source>
</evidence>
<comment type="catalytic activity">
    <reaction evidence="2">
        <text>[protein]-peptidylproline (omega=180) = [protein]-peptidylproline (omega=0)</text>
        <dbReference type="Rhea" id="RHEA:16237"/>
        <dbReference type="Rhea" id="RHEA-COMP:10747"/>
        <dbReference type="Rhea" id="RHEA-COMP:10748"/>
        <dbReference type="ChEBI" id="CHEBI:83833"/>
        <dbReference type="ChEBI" id="CHEBI:83834"/>
        <dbReference type="EC" id="5.2.1.8"/>
    </reaction>
</comment>
<keyword evidence="2" id="KW-0697">Rotamase</keyword>
<sequence length="174" mass="18918">MKKHTGPGILSMDNAGTGTNGSQFFICTAKTGWLDGKHVVLEELWRRRLGRTSRPVVVADCGFHDAELASGPVSSFRIRGSMNSMEIGLPCFLPSEWVGAHSRHGYGFFNAVSIKSKNPTSNQTLTLLQPLKSDENIPPHGIRFSDKANTHLIRAITGSKRTTSSIPADKKLSA</sequence>